<evidence type="ECO:0000256" key="5">
    <source>
        <dbReference type="ARBA" id="ARBA00048539"/>
    </source>
</evidence>
<dbReference type="GO" id="GO:0005524">
    <property type="term" value="F:ATP binding"/>
    <property type="evidence" value="ECO:0007669"/>
    <property type="project" value="UniProtKB-UniRule"/>
</dbReference>
<keyword evidence="10" id="KW-1185">Reference proteome</keyword>
<accession>A0A2V3U911</accession>
<evidence type="ECO:0000256" key="6">
    <source>
        <dbReference type="HAMAP-Rule" id="MF_01161"/>
    </source>
</evidence>
<keyword evidence="2 6" id="KW-0819">tRNA processing</keyword>
<comment type="caution">
    <text evidence="9">The sequence shown here is derived from an EMBL/GenBank/DDBJ whole genome shotgun (WGS) entry which is preliminary data.</text>
</comment>
<evidence type="ECO:0000256" key="2">
    <source>
        <dbReference type="ARBA" id="ARBA00022694"/>
    </source>
</evidence>
<dbReference type="Gene3D" id="3.40.50.620">
    <property type="entry name" value="HUPs"/>
    <property type="match status" value="1"/>
</dbReference>
<evidence type="ECO:0000259" key="8">
    <source>
        <dbReference type="Pfam" id="PF01171"/>
    </source>
</evidence>
<feature type="domain" description="tRNA(Ile)-lysidine/2-thiocytidine synthase N-terminal" evidence="8">
    <location>
        <begin position="62"/>
        <end position="241"/>
    </location>
</feature>
<dbReference type="InterPro" id="IPR012094">
    <property type="entry name" value="tRNA_Ile_lys_synt"/>
</dbReference>
<proteinExistence type="inferred from homology"/>
<evidence type="ECO:0000256" key="7">
    <source>
        <dbReference type="SAM" id="MobiDB-lite"/>
    </source>
</evidence>
<sequence>MCARTSRGSVHASNVPETPAPVLGDRVTREPSSRSPMGEPLPGFADSEIAALLDPLRDAKGIVLAVSGGPDSLALLLMAWRWRAIVAAPPITVASVDHALRPESAAEIKAVAAQSARFGLVHRALRWEGPKPVTGVHEAARAARYRLLEIAARDAGATHLVTAHHEDDQAETVLLRLVRGSGVGGLAAMRRESRMASGLILARPLLGLPKARLVALVDAMGLVAVDDPSNRDPRFARGALRIRADAQEGLGLTAARLALLARRAARADDAIEQAADRAALRCGLPEPAGAVAEIRLAPALFLEAEEVRLRLLRRAILQVAGVPAGAQELRLERLEALGEGLAEARARGATLKRTLGGMVIRLAADGNVSLTREGPRQRGQSRHV</sequence>
<feature type="compositionally biased region" description="Polar residues" evidence="7">
    <location>
        <begin position="1"/>
        <end position="16"/>
    </location>
</feature>
<comment type="domain">
    <text evidence="6">The N-terminal region contains the highly conserved SGGXDS motif, predicted to be a P-loop motif involved in ATP binding.</text>
</comment>
<dbReference type="EC" id="6.3.4.19" evidence="6"/>
<comment type="catalytic activity">
    <reaction evidence="5 6">
        <text>cytidine(34) in tRNA(Ile2) + L-lysine + ATP = lysidine(34) in tRNA(Ile2) + AMP + diphosphate + H(+)</text>
        <dbReference type="Rhea" id="RHEA:43744"/>
        <dbReference type="Rhea" id="RHEA-COMP:10625"/>
        <dbReference type="Rhea" id="RHEA-COMP:10670"/>
        <dbReference type="ChEBI" id="CHEBI:15378"/>
        <dbReference type="ChEBI" id="CHEBI:30616"/>
        <dbReference type="ChEBI" id="CHEBI:32551"/>
        <dbReference type="ChEBI" id="CHEBI:33019"/>
        <dbReference type="ChEBI" id="CHEBI:82748"/>
        <dbReference type="ChEBI" id="CHEBI:83665"/>
        <dbReference type="ChEBI" id="CHEBI:456215"/>
        <dbReference type="EC" id="6.3.4.19"/>
    </reaction>
</comment>
<dbReference type="PANTHER" id="PTHR43033">
    <property type="entry name" value="TRNA(ILE)-LYSIDINE SYNTHASE-RELATED"/>
    <property type="match status" value="1"/>
</dbReference>
<keyword evidence="6" id="KW-0963">Cytoplasm</keyword>
<keyword evidence="1 6" id="KW-0436">Ligase</keyword>
<dbReference type="AlphaFoldDB" id="A0A2V3U911"/>
<dbReference type="GO" id="GO:0006400">
    <property type="term" value="P:tRNA modification"/>
    <property type="evidence" value="ECO:0007669"/>
    <property type="project" value="UniProtKB-UniRule"/>
</dbReference>
<dbReference type="EMBL" id="QJJK01000004">
    <property type="protein sequence ID" value="PXW60295.1"/>
    <property type="molecule type" value="Genomic_DNA"/>
</dbReference>
<protein>
    <recommendedName>
        <fullName evidence="6">tRNA(Ile)-lysidine synthase</fullName>
        <ecNumber evidence="6">6.3.4.19</ecNumber>
    </recommendedName>
    <alternativeName>
        <fullName evidence="6">tRNA(Ile)-2-lysyl-cytidine synthase</fullName>
    </alternativeName>
    <alternativeName>
        <fullName evidence="6">tRNA(Ile)-lysidine synthetase</fullName>
    </alternativeName>
</protein>
<keyword evidence="4 6" id="KW-0067">ATP-binding</keyword>
<dbReference type="InterPro" id="IPR012795">
    <property type="entry name" value="tRNA_Ile_lys_synt_N"/>
</dbReference>
<comment type="similarity">
    <text evidence="6">Belongs to the tRNA(Ile)-lysidine synthase family.</text>
</comment>
<evidence type="ECO:0000256" key="1">
    <source>
        <dbReference type="ARBA" id="ARBA00022598"/>
    </source>
</evidence>
<gene>
    <name evidence="6" type="primary">tilS</name>
    <name evidence="9" type="ORF">C7450_104348</name>
</gene>
<dbReference type="InterPro" id="IPR014729">
    <property type="entry name" value="Rossmann-like_a/b/a_fold"/>
</dbReference>
<keyword evidence="3 6" id="KW-0547">Nucleotide-binding</keyword>
<dbReference type="CDD" id="cd01992">
    <property type="entry name" value="TilS_N"/>
    <property type="match status" value="1"/>
</dbReference>
<dbReference type="SUPFAM" id="SSF52402">
    <property type="entry name" value="Adenine nucleotide alpha hydrolases-like"/>
    <property type="match status" value="1"/>
</dbReference>
<organism evidence="9 10">
    <name type="scientific">Chelatococcus asaccharovorans</name>
    <dbReference type="NCBI Taxonomy" id="28210"/>
    <lineage>
        <taxon>Bacteria</taxon>
        <taxon>Pseudomonadati</taxon>
        <taxon>Pseudomonadota</taxon>
        <taxon>Alphaproteobacteria</taxon>
        <taxon>Hyphomicrobiales</taxon>
        <taxon>Chelatococcaceae</taxon>
        <taxon>Chelatococcus</taxon>
    </lineage>
</organism>
<comment type="function">
    <text evidence="6">Ligates lysine onto the cytidine present at position 34 of the AUA codon-specific tRNA(Ile) that contains the anticodon CAU, in an ATP-dependent manner. Cytidine is converted to lysidine, thus changing the amino acid specificity of the tRNA from methionine to isoleucine.</text>
</comment>
<dbReference type="GO" id="GO:0032267">
    <property type="term" value="F:tRNA(Ile)-lysidine synthase activity"/>
    <property type="evidence" value="ECO:0007669"/>
    <property type="project" value="UniProtKB-EC"/>
</dbReference>
<dbReference type="PANTHER" id="PTHR43033:SF1">
    <property type="entry name" value="TRNA(ILE)-LYSIDINE SYNTHASE-RELATED"/>
    <property type="match status" value="1"/>
</dbReference>
<dbReference type="HAMAP" id="MF_01161">
    <property type="entry name" value="tRNA_Ile_lys_synt"/>
    <property type="match status" value="1"/>
</dbReference>
<dbReference type="GO" id="GO:0005737">
    <property type="term" value="C:cytoplasm"/>
    <property type="evidence" value="ECO:0007669"/>
    <property type="project" value="UniProtKB-SubCell"/>
</dbReference>
<evidence type="ECO:0000256" key="4">
    <source>
        <dbReference type="ARBA" id="ARBA00022840"/>
    </source>
</evidence>
<dbReference type="Proteomes" id="UP000248021">
    <property type="component" value="Unassembled WGS sequence"/>
</dbReference>
<feature type="region of interest" description="Disordered" evidence="7">
    <location>
        <begin position="1"/>
        <end position="41"/>
    </location>
</feature>
<feature type="binding site" evidence="6">
    <location>
        <begin position="67"/>
        <end position="72"/>
    </location>
    <ligand>
        <name>ATP</name>
        <dbReference type="ChEBI" id="CHEBI:30616"/>
    </ligand>
</feature>
<evidence type="ECO:0000313" key="10">
    <source>
        <dbReference type="Proteomes" id="UP000248021"/>
    </source>
</evidence>
<name>A0A2V3U911_9HYPH</name>
<dbReference type="NCBIfam" id="TIGR02432">
    <property type="entry name" value="lysidine_TilS_N"/>
    <property type="match status" value="1"/>
</dbReference>
<dbReference type="InterPro" id="IPR011063">
    <property type="entry name" value="TilS/TtcA_N"/>
</dbReference>
<evidence type="ECO:0000256" key="3">
    <source>
        <dbReference type="ARBA" id="ARBA00022741"/>
    </source>
</evidence>
<comment type="subcellular location">
    <subcellularLocation>
        <location evidence="6">Cytoplasm</location>
    </subcellularLocation>
</comment>
<reference evidence="9 10" key="1">
    <citation type="submission" date="2018-05" db="EMBL/GenBank/DDBJ databases">
        <title>Genomic Encyclopedia of Type Strains, Phase IV (KMG-IV): sequencing the most valuable type-strain genomes for metagenomic binning, comparative biology and taxonomic classification.</title>
        <authorList>
            <person name="Goeker M."/>
        </authorList>
    </citation>
    <scope>NUCLEOTIDE SEQUENCE [LARGE SCALE GENOMIC DNA]</scope>
    <source>
        <strain evidence="9 10">DSM 6462</strain>
    </source>
</reference>
<dbReference type="Pfam" id="PF01171">
    <property type="entry name" value="ATP_bind_3"/>
    <property type="match status" value="1"/>
</dbReference>
<evidence type="ECO:0000313" key="9">
    <source>
        <dbReference type="EMBL" id="PXW60295.1"/>
    </source>
</evidence>